<evidence type="ECO:0000313" key="7">
    <source>
        <dbReference type="EMBL" id="MBT2988351.1"/>
    </source>
</evidence>
<dbReference type="InterPro" id="IPR009057">
    <property type="entry name" value="Homeodomain-like_sf"/>
</dbReference>
<gene>
    <name evidence="7" type="ORF">KME65_05260</name>
</gene>
<dbReference type="InterPro" id="IPR018062">
    <property type="entry name" value="HTH_AraC-typ_CS"/>
</dbReference>
<name>A0A944QU82_9GAMM</name>
<feature type="transmembrane region" description="Helical" evidence="5">
    <location>
        <begin position="60"/>
        <end position="77"/>
    </location>
</feature>
<feature type="transmembrane region" description="Helical" evidence="5">
    <location>
        <begin position="28"/>
        <end position="48"/>
    </location>
</feature>
<dbReference type="PRINTS" id="PR00032">
    <property type="entry name" value="HTHARAC"/>
</dbReference>
<keyword evidence="3" id="KW-0804">Transcription</keyword>
<dbReference type="GO" id="GO:0003700">
    <property type="term" value="F:DNA-binding transcription factor activity"/>
    <property type="evidence" value="ECO:0007669"/>
    <property type="project" value="InterPro"/>
</dbReference>
<comment type="caution">
    <text evidence="7">The sequence shown here is derived from an EMBL/GenBank/DDBJ whole genome shotgun (WGS) entry which is preliminary data.</text>
</comment>
<feature type="transmembrane region" description="Helical" evidence="5">
    <location>
        <begin position="247"/>
        <end position="264"/>
    </location>
</feature>
<dbReference type="InterPro" id="IPR018060">
    <property type="entry name" value="HTH_AraC"/>
</dbReference>
<keyword evidence="5" id="KW-1133">Transmembrane helix</keyword>
<dbReference type="PANTHER" id="PTHR43280:SF29">
    <property type="entry name" value="ARAC-FAMILY TRANSCRIPTIONAL REGULATOR"/>
    <property type="match status" value="1"/>
</dbReference>
<feature type="transmembrane region" description="Helical" evidence="5">
    <location>
        <begin position="83"/>
        <end position="108"/>
    </location>
</feature>
<feature type="domain" description="HTH araC/xylS-type" evidence="6">
    <location>
        <begin position="314"/>
        <end position="421"/>
    </location>
</feature>
<keyword evidence="5" id="KW-0472">Membrane</keyword>
<dbReference type="SUPFAM" id="SSF46689">
    <property type="entry name" value="Homeodomain-like"/>
    <property type="match status" value="1"/>
</dbReference>
<evidence type="ECO:0000256" key="3">
    <source>
        <dbReference type="ARBA" id="ARBA00023163"/>
    </source>
</evidence>
<evidence type="ECO:0000313" key="8">
    <source>
        <dbReference type="Proteomes" id="UP000770889"/>
    </source>
</evidence>
<dbReference type="Gene3D" id="1.10.10.60">
    <property type="entry name" value="Homeodomain-like"/>
    <property type="match status" value="2"/>
</dbReference>
<evidence type="ECO:0000259" key="6">
    <source>
        <dbReference type="PROSITE" id="PS01124"/>
    </source>
</evidence>
<feature type="transmembrane region" description="Helical" evidence="5">
    <location>
        <begin position="124"/>
        <end position="143"/>
    </location>
</feature>
<dbReference type="PANTHER" id="PTHR43280">
    <property type="entry name" value="ARAC-FAMILY TRANSCRIPTIONAL REGULATOR"/>
    <property type="match status" value="1"/>
</dbReference>
<dbReference type="GO" id="GO:0043565">
    <property type="term" value="F:sequence-specific DNA binding"/>
    <property type="evidence" value="ECO:0007669"/>
    <property type="project" value="InterPro"/>
</dbReference>
<feature type="transmembrane region" description="Helical" evidence="5">
    <location>
        <begin position="217"/>
        <end position="241"/>
    </location>
</feature>
<evidence type="ECO:0000256" key="5">
    <source>
        <dbReference type="SAM" id="Phobius"/>
    </source>
</evidence>
<evidence type="ECO:0000256" key="4">
    <source>
        <dbReference type="SAM" id="MobiDB-lite"/>
    </source>
</evidence>
<keyword evidence="5" id="KW-0812">Transmembrane</keyword>
<dbReference type="Pfam" id="PF12833">
    <property type="entry name" value="HTH_18"/>
    <property type="match status" value="1"/>
</dbReference>
<dbReference type="InterPro" id="IPR020449">
    <property type="entry name" value="Tscrpt_reg_AraC-type_HTH"/>
</dbReference>
<feature type="region of interest" description="Disordered" evidence="4">
    <location>
        <begin position="275"/>
        <end position="304"/>
    </location>
</feature>
<protein>
    <submittedName>
        <fullName evidence="7">Helix-turn-helix domain-containing protein</fullName>
    </submittedName>
</protein>
<dbReference type="Proteomes" id="UP000770889">
    <property type="component" value="Unassembled WGS sequence"/>
</dbReference>
<keyword evidence="1" id="KW-0805">Transcription regulation</keyword>
<dbReference type="SMART" id="SM00342">
    <property type="entry name" value="HTH_ARAC"/>
    <property type="match status" value="1"/>
</dbReference>
<dbReference type="AlphaFoldDB" id="A0A944QU82"/>
<dbReference type="PROSITE" id="PS01124">
    <property type="entry name" value="HTH_ARAC_FAMILY_2"/>
    <property type="match status" value="1"/>
</dbReference>
<organism evidence="7 8">
    <name type="scientific">Candidatus Thiodiazotropha taylori</name>
    <dbReference type="NCBI Taxonomy" id="2792791"/>
    <lineage>
        <taxon>Bacteria</taxon>
        <taxon>Pseudomonadati</taxon>
        <taxon>Pseudomonadota</taxon>
        <taxon>Gammaproteobacteria</taxon>
        <taxon>Chromatiales</taxon>
        <taxon>Sedimenticolaceae</taxon>
        <taxon>Candidatus Thiodiazotropha</taxon>
    </lineage>
</organism>
<reference evidence="7 8" key="1">
    <citation type="submission" date="2021-05" db="EMBL/GenBank/DDBJ databases">
        <title>Genetic and Functional Diversity in Clade A Lucinid endosymbionts from the Bahamas.</title>
        <authorList>
            <person name="Giani N.M."/>
            <person name="Engel A.S."/>
            <person name="Campbell B.J."/>
        </authorList>
    </citation>
    <scope>NUCLEOTIDE SEQUENCE [LARGE SCALE GENOMIC DNA]</scope>
    <source>
        <strain evidence="7">LUC16012Gg_MoonRockCtena</strain>
    </source>
</reference>
<evidence type="ECO:0000256" key="1">
    <source>
        <dbReference type="ARBA" id="ARBA00023015"/>
    </source>
</evidence>
<keyword evidence="2" id="KW-0238">DNA-binding</keyword>
<proteinExistence type="predicted"/>
<dbReference type="EMBL" id="JAHHGM010000004">
    <property type="protein sequence ID" value="MBT2988351.1"/>
    <property type="molecule type" value="Genomic_DNA"/>
</dbReference>
<dbReference type="PROSITE" id="PS00041">
    <property type="entry name" value="HTH_ARAC_FAMILY_1"/>
    <property type="match status" value="1"/>
</dbReference>
<feature type="transmembrane region" description="Helical" evidence="5">
    <location>
        <begin position="163"/>
        <end position="189"/>
    </location>
</feature>
<sequence>MIAIPVEATEIQASGNNDSQTMEPVLDLYAIILLLGAAHGLFLTLVLLNAKHGDAPGHRFLALLTLVFTLDLGLAFLEHSRYLIHLPWLLVLDINIDYLFGPLTYLYVRALSDRDGYHFTRKQWLHFFPFALGFLLLAPLYGLDRQQLIALLYVDTDVQESAQLWAEVSSFVVGITSILQMAIYLFIAIRRLIRHKRKIQEEFSFLERISLTWLKNLLIALALLYLLYILDIILIGILELYDGMPGFHYPMIVVLIYIMGYMGLRQPEIFSHHRHQASAPNGAEPADSDPQTEPAQEQEKRKYEKSALDGETSSLLFADLQSHMAKEKPYLDSKLNLAQLAAQLRISSNYLSQVINERAGQHFFDFVNRYRVEEAKSALAGREERGNILAIALDAGFNSKSAFYTAFKRHTGQTPSQYRRSGDIPGTQE</sequence>
<accession>A0A944QU82</accession>
<evidence type="ECO:0000256" key="2">
    <source>
        <dbReference type="ARBA" id="ARBA00023125"/>
    </source>
</evidence>